<dbReference type="Gene3D" id="1.10.30.50">
    <property type="match status" value="1"/>
</dbReference>
<dbReference type="Pfam" id="PF01844">
    <property type="entry name" value="HNH"/>
    <property type="match status" value="1"/>
</dbReference>
<name>A0A2W5KPE1_ANCNO</name>
<organism evidence="2 3">
    <name type="scientific">Ancylobacter novellus</name>
    <name type="common">Thiobacillus novellus</name>
    <dbReference type="NCBI Taxonomy" id="921"/>
    <lineage>
        <taxon>Bacteria</taxon>
        <taxon>Pseudomonadati</taxon>
        <taxon>Pseudomonadota</taxon>
        <taxon>Alphaproteobacteria</taxon>
        <taxon>Hyphomicrobiales</taxon>
        <taxon>Xanthobacteraceae</taxon>
        <taxon>Ancylobacter</taxon>
    </lineage>
</organism>
<dbReference type="CDD" id="cd00085">
    <property type="entry name" value="HNHc"/>
    <property type="match status" value="1"/>
</dbReference>
<keyword evidence="2" id="KW-0378">Hydrolase</keyword>
<proteinExistence type="predicted"/>
<keyword evidence="2" id="KW-0540">Nuclease</keyword>
<dbReference type="AlphaFoldDB" id="A0A2W5KPE1"/>
<evidence type="ECO:0000313" key="2">
    <source>
        <dbReference type="EMBL" id="PZQ18881.1"/>
    </source>
</evidence>
<reference evidence="2 3" key="1">
    <citation type="submission" date="2017-08" db="EMBL/GenBank/DDBJ databases">
        <title>Infants hospitalized years apart are colonized by the same room-sourced microbial strains.</title>
        <authorList>
            <person name="Brooks B."/>
            <person name="Olm M.R."/>
            <person name="Firek B.A."/>
            <person name="Baker R."/>
            <person name="Thomas B.C."/>
            <person name="Morowitz M.J."/>
            <person name="Banfield J.F."/>
        </authorList>
    </citation>
    <scope>NUCLEOTIDE SEQUENCE [LARGE SCALE GENOMIC DNA]</scope>
    <source>
        <strain evidence="2">S2_005_003_R2_43</strain>
    </source>
</reference>
<feature type="domain" description="HNH nuclease" evidence="1">
    <location>
        <begin position="91"/>
        <end position="141"/>
    </location>
</feature>
<dbReference type="Proteomes" id="UP000249577">
    <property type="component" value="Unassembled WGS sequence"/>
</dbReference>
<dbReference type="PANTHER" id="PTHR33877:SF2">
    <property type="entry name" value="OS07G0170200 PROTEIN"/>
    <property type="match status" value="1"/>
</dbReference>
<dbReference type="EMBL" id="QFPN01000001">
    <property type="protein sequence ID" value="PZQ18881.1"/>
    <property type="molecule type" value="Genomic_DNA"/>
</dbReference>
<dbReference type="GO" id="GO:0004519">
    <property type="term" value="F:endonuclease activity"/>
    <property type="evidence" value="ECO:0007669"/>
    <property type="project" value="UniProtKB-KW"/>
</dbReference>
<sequence>MRRRADEECAVTVLVSPEACPALVLNADYRPLSYYPLSLWSWQDAIKAIFLDRVTVLSNYDRRVSSPSFQMTLPSVVCLKTYVKPARHPAFTRFNVFLRDRFSCQYCGAHEELTFDHVIPRSRGGLTTWENVVAACSPCNLKKGGQMPDDCGMHPAQTPFPPSVHDLHRNGRLFPPNYLHDSWLDYLYWDSELEP</sequence>
<dbReference type="InterPro" id="IPR003615">
    <property type="entry name" value="HNH_nuc"/>
</dbReference>
<dbReference type="SMART" id="SM00507">
    <property type="entry name" value="HNHc"/>
    <property type="match status" value="1"/>
</dbReference>
<dbReference type="InterPro" id="IPR052892">
    <property type="entry name" value="NA-targeting_endonuclease"/>
</dbReference>
<dbReference type="GO" id="GO:0008270">
    <property type="term" value="F:zinc ion binding"/>
    <property type="evidence" value="ECO:0007669"/>
    <property type="project" value="InterPro"/>
</dbReference>
<accession>A0A2W5KPE1</accession>
<evidence type="ECO:0000313" key="3">
    <source>
        <dbReference type="Proteomes" id="UP000249577"/>
    </source>
</evidence>
<comment type="caution">
    <text evidence="2">The sequence shown here is derived from an EMBL/GenBank/DDBJ whole genome shotgun (WGS) entry which is preliminary data.</text>
</comment>
<dbReference type="PANTHER" id="PTHR33877">
    <property type="entry name" value="SLL1193 PROTEIN"/>
    <property type="match status" value="1"/>
</dbReference>
<gene>
    <name evidence="2" type="ORF">DI565_00265</name>
</gene>
<evidence type="ECO:0000259" key="1">
    <source>
        <dbReference type="SMART" id="SM00507"/>
    </source>
</evidence>
<dbReference type="GO" id="GO:0003676">
    <property type="term" value="F:nucleic acid binding"/>
    <property type="evidence" value="ECO:0007669"/>
    <property type="project" value="InterPro"/>
</dbReference>
<dbReference type="InterPro" id="IPR002711">
    <property type="entry name" value="HNH"/>
</dbReference>
<protein>
    <submittedName>
        <fullName evidence="2">HNH endonuclease</fullName>
    </submittedName>
</protein>
<keyword evidence="2" id="KW-0255">Endonuclease</keyword>